<keyword evidence="2" id="KW-1185">Reference proteome</keyword>
<comment type="caution">
    <text evidence="1">The sequence shown here is derived from an EMBL/GenBank/DDBJ whole genome shotgun (WGS) entry which is preliminary data.</text>
</comment>
<protein>
    <submittedName>
        <fullName evidence="1">Uncharacterized protein</fullName>
    </submittedName>
</protein>
<gene>
    <name evidence="1" type="ORF">MRB53_012650</name>
</gene>
<evidence type="ECO:0000313" key="1">
    <source>
        <dbReference type="EMBL" id="KAJ8638383.1"/>
    </source>
</evidence>
<proteinExistence type="predicted"/>
<organism evidence="1 2">
    <name type="scientific">Persea americana</name>
    <name type="common">Avocado</name>
    <dbReference type="NCBI Taxonomy" id="3435"/>
    <lineage>
        <taxon>Eukaryota</taxon>
        <taxon>Viridiplantae</taxon>
        <taxon>Streptophyta</taxon>
        <taxon>Embryophyta</taxon>
        <taxon>Tracheophyta</taxon>
        <taxon>Spermatophyta</taxon>
        <taxon>Magnoliopsida</taxon>
        <taxon>Magnoliidae</taxon>
        <taxon>Laurales</taxon>
        <taxon>Lauraceae</taxon>
        <taxon>Persea</taxon>
    </lineage>
</organism>
<sequence length="220" mass="24595">MALQFLNLSFNNLIGEVRTDGVFSNLSRVNLEGNSKLCMSSICPLTLGRRSITLRIILPIVTSVTFCVIIGRLWFFFCKREDTTKLMATSNSFIRQKHQMVFNKGLLVGTSNFNQANLIGSGSFGSVYKGSLRDGMPIPVKVLDLERNGASKSFISECEALRNVQCRNLVKLTAPCSIVSHGNIDFRALVYEFMGNGSLEEWIHHRRKHENGGGLNLWCN</sequence>
<name>A0ACC2LYU9_PERAE</name>
<accession>A0ACC2LYU9</accession>
<dbReference type="Proteomes" id="UP001234297">
    <property type="component" value="Chromosome 3"/>
</dbReference>
<reference evidence="1 2" key="1">
    <citation type="journal article" date="2022" name="Hortic Res">
        <title>A haplotype resolved chromosomal level avocado genome allows analysis of novel avocado genes.</title>
        <authorList>
            <person name="Nath O."/>
            <person name="Fletcher S.J."/>
            <person name="Hayward A."/>
            <person name="Shaw L.M."/>
            <person name="Masouleh A.K."/>
            <person name="Furtado A."/>
            <person name="Henry R.J."/>
            <person name="Mitter N."/>
        </authorList>
    </citation>
    <scope>NUCLEOTIDE SEQUENCE [LARGE SCALE GENOMIC DNA]</scope>
    <source>
        <strain evidence="2">cv. Hass</strain>
    </source>
</reference>
<dbReference type="EMBL" id="CM056811">
    <property type="protein sequence ID" value="KAJ8638383.1"/>
    <property type="molecule type" value="Genomic_DNA"/>
</dbReference>
<evidence type="ECO:0000313" key="2">
    <source>
        <dbReference type="Proteomes" id="UP001234297"/>
    </source>
</evidence>